<feature type="domain" description="Large ribosomal subunit protein uL5 N-terminal" evidence="7">
    <location>
        <begin position="25"/>
        <end position="80"/>
    </location>
</feature>
<keyword evidence="5" id="KW-0820">tRNA-binding</keyword>
<dbReference type="Pfam" id="PF00673">
    <property type="entry name" value="Ribosomal_L5_C"/>
    <property type="match status" value="1"/>
</dbReference>
<dbReference type="GO" id="GO:0006412">
    <property type="term" value="P:translation"/>
    <property type="evidence" value="ECO:0007669"/>
    <property type="project" value="UniProtKB-UniRule"/>
</dbReference>
<gene>
    <name evidence="5" type="primary">rplE</name>
    <name evidence="9" type="ORF">COV02_00980</name>
</gene>
<evidence type="ECO:0000313" key="10">
    <source>
        <dbReference type="Proteomes" id="UP000230959"/>
    </source>
</evidence>
<dbReference type="GO" id="GO:1990904">
    <property type="term" value="C:ribonucleoprotein complex"/>
    <property type="evidence" value="ECO:0007669"/>
    <property type="project" value="UniProtKB-KW"/>
</dbReference>
<evidence type="ECO:0000256" key="2">
    <source>
        <dbReference type="ARBA" id="ARBA00022980"/>
    </source>
</evidence>
<dbReference type="Pfam" id="PF00281">
    <property type="entry name" value="Ribosomal_L5"/>
    <property type="match status" value="1"/>
</dbReference>
<comment type="function">
    <text evidence="5">This is 1 of the proteins that bind and probably mediate the attachment of the 5S RNA into the large ribosomal subunit, where it forms part of the central protuberance. In the 70S ribosome it contacts protein S13 of the 30S subunit (bridge B1b), connecting the 2 subunits; this bridge is implicated in subunit movement. Contacts the P site tRNA; the 5S rRNA and some of its associated proteins might help stabilize positioning of ribosome-bound tRNAs.</text>
</comment>
<dbReference type="NCBIfam" id="NF000585">
    <property type="entry name" value="PRK00010.1"/>
    <property type="match status" value="1"/>
</dbReference>
<keyword evidence="5" id="KW-0694">RNA-binding</keyword>
<evidence type="ECO:0000259" key="8">
    <source>
        <dbReference type="Pfam" id="PF00673"/>
    </source>
</evidence>
<keyword evidence="5" id="KW-0699">rRNA-binding</keyword>
<dbReference type="GO" id="GO:0005840">
    <property type="term" value="C:ribosome"/>
    <property type="evidence" value="ECO:0007669"/>
    <property type="project" value="UniProtKB-KW"/>
</dbReference>
<name>A0A2M8LAT4_9BACT</name>
<dbReference type="InterPro" id="IPR031309">
    <property type="entry name" value="Ribosomal_uL5_C"/>
</dbReference>
<dbReference type="Gene3D" id="3.30.1440.10">
    <property type="match status" value="1"/>
</dbReference>
<organism evidence="9 10">
    <name type="scientific">Candidatus Terrybacteria bacterium CG10_big_fil_rev_8_21_14_0_10_41_10</name>
    <dbReference type="NCBI Taxonomy" id="1975026"/>
    <lineage>
        <taxon>Bacteria</taxon>
        <taxon>Candidatus Terryibacteriota</taxon>
    </lineage>
</organism>
<evidence type="ECO:0000256" key="1">
    <source>
        <dbReference type="ARBA" id="ARBA00008553"/>
    </source>
</evidence>
<protein>
    <recommendedName>
        <fullName evidence="4 5">Large ribosomal subunit protein uL5</fullName>
    </recommendedName>
</protein>
<dbReference type="PANTHER" id="PTHR11994">
    <property type="entry name" value="60S RIBOSOMAL PROTEIN L11-RELATED"/>
    <property type="match status" value="1"/>
</dbReference>
<evidence type="ECO:0000259" key="7">
    <source>
        <dbReference type="Pfam" id="PF00281"/>
    </source>
</evidence>
<dbReference type="Proteomes" id="UP000230959">
    <property type="component" value="Unassembled WGS sequence"/>
</dbReference>
<feature type="domain" description="Large ribosomal subunit protein uL5 C-terminal" evidence="8">
    <location>
        <begin position="84"/>
        <end position="177"/>
    </location>
</feature>
<dbReference type="GO" id="GO:0003735">
    <property type="term" value="F:structural constituent of ribosome"/>
    <property type="evidence" value="ECO:0007669"/>
    <property type="project" value="InterPro"/>
</dbReference>
<dbReference type="FunFam" id="3.30.1440.10:FF:000001">
    <property type="entry name" value="50S ribosomal protein L5"/>
    <property type="match status" value="1"/>
</dbReference>
<dbReference type="InterPro" id="IPR022803">
    <property type="entry name" value="Ribosomal_uL5_dom_sf"/>
</dbReference>
<dbReference type="InterPro" id="IPR020930">
    <property type="entry name" value="Ribosomal_uL5_bac-type"/>
</dbReference>
<comment type="subunit">
    <text evidence="5">Part of the 50S ribosomal subunit; part of the 5S rRNA/L5/L18/L25 subcomplex. Contacts the 5S rRNA and the P site tRNA. Forms a bridge to the 30S subunit in the 70S ribosome.</text>
</comment>
<dbReference type="HAMAP" id="MF_01333_B">
    <property type="entry name" value="Ribosomal_uL5_B"/>
    <property type="match status" value="1"/>
</dbReference>
<evidence type="ECO:0000313" key="9">
    <source>
        <dbReference type="EMBL" id="PJE73736.1"/>
    </source>
</evidence>
<dbReference type="SUPFAM" id="SSF55282">
    <property type="entry name" value="RL5-like"/>
    <property type="match status" value="1"/>
</dbReference>
<evidence type="ECO:0000256" key="6">
    <source>
        <dbReference type="RuleBase" id="RU003930"/>
    </source>
</evidence>
<dbReference type="AlphaFoldDB" id="A0A2M8LAT4"/>
<proteinExistence type="inferred from homology"/>
<evidence type="ECO:0000256" key="4">
    <source>
        <dbReference type="ARBA" id="ARBA00035245"/>
    </source>
</evidence>
<keyword evidence="2 5" id="KW-0689">Ribosomal protein</keyword>
<dbReference type="InterPro" id="IPR031310">
    <property type="entry name" value="Ribosomal_uL5_N"/>
</dbReference>
<evidence type="ECO:0000256" key="3">
    <source>
        <dbReference type="ARBA" id="ARBA00023274"/>
    </source>
</evidence>
<dbReference type="PIRSF" id="PIRSF002161">
    <property type="entry name" value="Ribosomal_L5"/>
    <property type="match status" value="1"/>
</dbReference>
<comment type="caution">
    <text evidence="9">The sequence shown here is derived from an EMBL/GenBank/DDBJ whole genome shotgun (WGS) entry which is preliminary data.</text>
</comment>
<dbReference type="GO" id="GO:0000049">
    <property type="term" value="F:tRNA binding"/>
    <property type="evidence" value="ECO:0007669"/>
    <property type="project" value="UniProtKB-UniRule"/>
</dbReference>
<comment type="similarity">
    <text evidence="1 5 6">Belongs to the universal ribosomal protein uL5 family.</text>
</comment>
<dbReference type="GO" id="GO:0019843">
    <property type="term" value="F:rRNA binding"/>
    <property type="evidence" value="ECO:0007669"/>
    <property type="project" value="UniProtKB-UniRule"/>
</dbReference>
<accession>A0A2M8LAT4</accession>
<keyword evidence="3 5" id="KW-0687">Ribonucleoprotein</keyword>
<evidence type="ECO:0000256" key="5">
    <source>
        <dbReference type="HAMAP-Rule" id="MF_01333"/>
    </source>
</evidence>
<reference evidence="10" key="1">
    <citation type="submission" date="2017-09" db="EMBL/GenBank/DDBJ databases">
        <title>Depth-based differentiation of microbial function through sediment-hosted aquifers and enrichment of novel symbionts in the deep terrestrial subsurface.</title>
        <authorList>
            <person name="Probst A.J."/>
            <person name="Ladd B."/>
            <person name="Jarett J.K."/>
            <person name="Geller-Mcgrath D.E."/>
            <person name="Sieber C.M.K."/>
            <person name="Emerson J.B."/>
            <person name="Anantharaman K."/>
            <person name="Thomas B.C."/>
            <person name="Malmstrom R."/>
            <person name="Stieglmeier M."/>
            <person name="Klingl A."/>
            <person name="Woyke T."/>
            <person name="Ryan C.M."/>
            <person name="Banfield J.F."/>
        </authorList>
    </citation>
    <scope>NUCLEOTIDE SEQUENCE [LARGE SCALE GENOMIC DNA]</scope>
</reference>
<dbReference type="InterPro" id="IPR002132">
    <property type="entry name" value="Ribosomal_uL5"/>
</dbReference>
<sequence>MMTNLKEKYYKTVAGAMKEKFGYKSVMATPRMVKVVLSAGTGSFKDEAKKPIVEKSLAAITGQKPLVNKAKKSIASFKLREGMPIGYSVTLRGGRMYDFLDKLINITMPRVKDFRGINPEAIDDSGNLTIGFKDHVAFPETAGDDARNAFGLGITLVTSAKSKEEAVELLKLIGIPFYKNEQ</sequence>
<dbReference type="EMBL" id="PFER01000016">
    <property type="protein sequence ID" value="PJE73736.1"/>
    <property type="molecule type" value="Genomic_DNA"/>
</dbReference>